<dbReference type="PANTHER" id="PTHR37318:SF1">
    <property type="entry name" value="BSL7504 PROTEIN"/>
    <property type="match status" value="1"/>
</dbReference>
<organism evidence="2 3">
    <name type="scientific">Streptomonospora salina</name>
    <dbReference type="NCBI Taxonomy" id="104205"/>
    <lineage>
        <taxon>Bacteria</taxon>
        <taxon>Bacillati</taxon>
        <taxon>Actinomycetota</taxon>
        <taxon>Actinomycetes</taxon>
        <taxon>Streptosporangiales</taxon>
        <taxon>Nocardiopsidaceae</taxon>
        <taxon>Streptomonospora</taxon>
    </lineage>
</organism>
<gene>
    <name evidence="2" type="ORF">HNR25_002403</name>
</gene>
<comment type="caution">
    <text evidence="2">The sequence shown here is derived from an EMBL/GenBank/DDBJ whole genome shotgun (WGS) entry which is preliminary data.</text>
</comment>
<name>A0A841E734_9ACTN</name>
<dbReference type="InterPro" id="IPR027395">
    <property type="entry name" value="WH_DNA-bd_dom"/>
</dbReference>
<sequence>MPITDTLFDDFIHVRPRLTILVRLARGGWVEFTQVRQSVGCSDSALSKQVSALQEAGYTEVCKMTERRRRRTWIRLTEQGRSALLRHLDALERLAAQVRGPVSHRRP</sequence>
<protein>
    <submittedName>
        <fullName evidence="2">DNA-binding MarR family transcriptional regulator</fullName>
    </submittedName>
</protein>
<keyword evidence="3" id="KW-1185">Reference proteome</keyword>
<evidence type="ECO:0000259" key="1">
    <source>
        <dbReference type="Pfam" id="PF13601"/>
    </source>
</evidence>
<dbReference type="InterPro" id="IPR036390">
    <property type="entry name" value="WH_DNA-bd_sf"/>
</dbReference>
<evidence type="ECO:0000313" key="3">
    <source>
        <dbReference type="Proteomes" id="UP000578077"/>
    </source>
</evidence>
<dbReference type="GO" id="GO:0003677">
    <property type="term" value="F:DNA binding"/>
    <property type="evidence" value="ECO:0007669"/>
    <property type="project" value="UniProtKB-KW"/>
</dbReference>
<dbReference type="RefSeq" id="WP_184635047.1">
    <property type="nucleotide sequence ID" value="NZ_BAABKT010000041.1"/>
</dbReference>
<dbReference type="AlphaFoldDB" id="A0A841E734"/>
<dbReference type="EMBL" id="JACHLY010000001">
    <property type="protein sequence ID" value="MBB5998652.1"/>
    <property type="molecule type" value="Genomic_DNA"/>
</dbReference>
<keyword evidence="2" id="KW-0238">DNA-binding</keyword>
<dbReference type="Pfam" id="PF13601">
    <property type="entry name" value="HTH_34"/>
    <property type="match status" value="1"/>
</dbReference>
<reference evidence="2 3" key="1">
    <citation type="submission" date="2020-08" db="EMBL/GenBank/DDBJ databases">
        <title>Sequencing the genomes of 1000 actinobacteria strains.</title>
        <authorList>
            <person name="Klenk H.-P."/>
        </authorList>
    </citation>
    <scope>NUCLEOTIDE SEQUENCE [LARGE SCALE GENOMIC DNA]</scope>
    <source>
        <strain evidence="2 3">DSM 44593</strain>
    </source>
</reference>
<proteinExistence type="predicted"/>
<dbReference type="SUPFAM" id="SSF46785">
    <property type="entry name" value="Winged helix' DNA-binding domain"/>
    <property type="match status" value="1"/>
</dbReference>
<dbReference type="Proteomes" id="UP000578077">
    <property type="component" value="Unassembled WGS sequence"/>
</dbReference>
<dbReference type="InterPro" id="IPR036388">
    <property type="entry name" value="WH-like_DNA-bd_sf"/>
</dbReference>
<feature type="domain" description="Winged helix DNA-binding" evidence="1">
    <location>
        <begin position="17"/>
        <end position="94"/>
    </location>
</feature>
<dbReference type="PANTHER" id="PTHR37318">
    <property type="entry name" value="BSL7504 PROTEIN"/>
    <property type="match status" value="1"/>
</dbReference>
<accession>A0A841E734</accession>
<dbReference type="Gene3D" id="1.10.10.10">
    <property type="entry name" value="Winged helix-like DNA-binding domain superfamily/Winged helix DNA-binding domain"/>
    <property type="match status" value="1"/>
</dbReference>
<evidence type="ECO:0000313" key="2">
    <source>
        <dbReference type="EMBL" id="MBB5998652.1"/>
    </source>
</evidence>